<evidence type="ECO:0000313" key="3">
    <source>
        <dbReference type="Proteomes" id="UP000595140"/>
    </source>
</evidence>
<proteinExistence type="predicted"/>
<feature type="domain" description="Reverse transcriptase" evidence="1">
    <location>
        <begin position="1"/>
        <end position="316"/>
    </location>
</feature>
<dbReference type="Pfam" id="PF00078">
    <property type="entry name" value="RVT_1"/>
    <property type="match status" value="1"/>
</dbReference>
<name>A0A484N9T7_9ASTE</name>
<dbReference type="PANTHER" id="PTHR33116:SF84">
    <property type="entry name" value="RNA-DIRECTED DNA POLYMERASE"/>
    <property type="match status" value="1"/>
</dbReference>
<dbReference type="EMBL" id="OOIL02006049">
    <property type="protein sequence ID" value="VFQ96624.1"/>
    <property type="molecule type" value="Genomic_DNA"/>
</dbReference>
<dbReference type="AlphaFoldDB" id="A0A484N9T7"/>
<protein>
    <recommendedName>
        <fullName evidence="1">Reverse transcriptase domain-containing protein</fullName>
    </recommendedName>
</protein>
<organism evidence="2 3">
    <name type="scientific">Cuscuta campestris</name>
    <dbReference type="NCBI Taxonomy" id="132261"/>
    <lineage>
        <taxon>Eukaryota</taxon>
        <taxon>Viridiplantae</taxon>
        <taxon>Streptophyta</taxon>
        <taxon>Embryophyta</taxon>
        <taxon>Tracheophyta</taxon>
        <taxon>Spermatophyta</taxon>
        <taxon>Magnoliopsida</taxon>
        <taxon>eudicotyledons</taxon>
        <taxon>Gunneridae</taxon>
        <taxon>Pentapetalae</taxon>
        <taxon>asterids</taxon>
        <taxon>lamiids</taxon>
        <taxon>Solanales</taxon>
        <taxon>Convolvulaceae</taxon>
        <taxon>Cuscuteae</taxon>
        <taxon>Cuscuta</taxon>
        <taxon>Cuscuta subgen. Grammica</taxon>
        <taxon>Cuscuta sect. Cleistogrammica</taxon>
    </lineage>
</organism>
<keyword evidence="3" id="KW-1185">Reference proteome</keyword>
<sequence length="369" mass="41745">MIEPKVIEEGKTLNIQQQLMLIKPISPQKIKEIIFGISSTKSPGPNGFGSGFFKKQWHVVGTLVTEAVMEFFQKDKTLNQVISKIICGRLRGVLKELVNWNQGAFVEGRELLQNVLLCQELARGYGRKNISPRCLLKLDIRKAYDSVSWEAVRGILTHMKFPEQFVRWVIFCVTTPSYSLVVNGEPHGYFKGTNGLRQGDPISPLLFVLVMEYLTSLFSYSTKISKFRYHPMCASLKVVNLIFADDLIVGCKADVKSVKVIMEVLERFNKCTGLQINKEKSSIVFGGCKEDLEKEIISITQMNKGELPFTYLGCPISSSRLSIQDCDNLVEKICAKITTWSSKHLTYAGDEDYPSNMQKFSLELKSRIQ</sequence>
<dbReference type="InterPro" id="IPR000477">
    <property type="entry name" value="RT_dom"/>
</dbReference>
<dbReference type="PROSITE" id="PS50878">
    <property type="entry name" value="RT_POL"/>
    <property type="match status" value="1"/>
</dbReference>
<dbReference type="OrthoDB" id="1934719at2759"/>
<dbReference type="CDD" id="cd01650">
    <property type="entry name" value="RT_nLTR_like"/>
    <property type="match status" value="1"/>
</dbReference>
<evidence type="ECO:0000259" key="1">
    <source>
        <dbReference type="PROSITE" id="PS50878"/>
    </source>
</evidence>
<accession>A0A484N9T7</accession>
<reference evidence="2 3" key="1">
    <citation type="submission" date="2018-04" db="EMBL/GenBank/DDBJ databases">
        <authorList>
            <person name="Vogel A."/>
        </authorList>
    </citation>
    <scope>NUCLEOTIDE SEQUENCE [LARGE SCALE GENOMIC DNA]</scope>
</reference>
<dbReference type="InterPro" id="IPR043502">
    <property type="entry name" value="DNA/RNA_pol_sf"/>
</dbReference>
<dbReference type="Proteomes" id="UP000595140">
    <property type="component" value="Unassembled WGS sequence"/>
</dbReference>
<dbReference type="SUPFAM" id="SSF56672">
    <property type="entry name" value="DNA/RNA polymerases"/>
    <property type="match status" value="1"/>
</dbReference>
<dbReference type="PANTHER" id="PTHR33116">
    <property type="entry name" value="REVERSE TRANSCRIPTASE ZINC-BINDING DOMAIN-CONTAINING PROTEIN-RELATED-RELATED"/>
    <property type="match status" value="1"/>
</dbReference>
<evidence type="ECO:0000313" key="2">
    <source>
        <dbReference type="EMBL" id="VFQ96624.1"/>
    </source>
</evidence>
<gene>
    <name evidence="2" type="ORF">CCAM_LOCUS38400</name>
</gene>